<sequence length="173" mass="19022">MTENMSAAPQPSADRPEFPEGYGLPETTEGLLTWPEVEARLGAAKHYWLASVRPDGRPHSVPRWGVWLDGRFYYDGAPTTRHVRNVEANPYVTLTLESGTQVVIVDGLSAATRADPDGLGARLAAAFAKYHDDDYRPAADAWSGADGGGLRVIMPERVLAWTSFPTDCTRFRF</sequence>
<name>A0ABP7P4R9_9ACTN</name>
<evidence type="ECO:0000259" key="3">
    <source>
        <dbReference type="Pfam" id="PF01243"/>
    </source>
</evidence>
<dbReference type="EMBL" id="BAAAZW010000005">
    <property type="protein sequence ID" value="GAA3959626.1"/>
    <property type="molecule type" value="Genomic_DNA"/>
</dbReference>
<evidence type="ECO:0000256" key="1">
    <source>
        <dbReference type="ARBA" id="ARBA00023002"/>
    </source>
</evidence>
<feature type="domain" description="Pyridoxamine 5'-phosphate oxidase N-terminal" evidence="3">
    <location>
        <begin position="35"/>
        <end position="108"/>
    </location>
</feature>
<proteinExistence type="predicted"/>
<evidence type="ECO:0000313" key="5">
    <source>
        <dbReference type="Proteomes" id="UP001418444"/>
    </source>
</evidence>
<dbReference type="InterPro" id="IPR011576">
    <property type="entry name" value="Pyridox_Oxase_N"/>
</dbReference>
<reference evidence="5" key="1">
    <citation type="journal article" date="2019" name="Int. J. Syst. Evol. Microbiol.">
        <title>The Global Catalogue of Microorganisms (GCM) 10K type strain sequencing project: providing services to taxonomists for standard genome sequencing and annotation.</title>
        <authorList>
            <consortium name="The Broad Institute Genomics Platform"/>
            <consortium name="The Broad Institute Genome Sequencing Center for Infectious Disease"/>
            <person name="Wu L."/>
            <person name="Ma J."/>
        </authorList>
    </citation>
    <scope>NUCLEOTIDE SEQUENCE [LARGE SCALE GENOMIC DNA]</scope>
    <source>
        <strain evidence="5">JCM 16923</strain>
    </source>
</reference>
<organism evidence="4 5">
    <name type="scientific">Gordonia caeni</name>
    <dbReference type="NCBI Taxonomy" id="1007097"/>
    <lineage>
        <taxon>Bacteria</taxon>
        <taxon>Bacillati</taxon>
        <taxon>Actinomycetota</taxon>
        <taxon>Actinomycetes</taxon>
        <taxon>Mycobacteriales</taxon>
        <taxon>Gordoniaceae</taxon>
        <taxon>Gordonia</taxon>
    </lineage>
</organism>
<dbReference type="PANTHER" id="PTHR35176">
    <property type="entry name" value="HEME OXYGENASE HI_0854-RELATED"/>
    <property type="match status" value="1"/>
</dbReference>
<evidence type="ECO:0000313" key="4">
    <source>
        <dbReference type="EMBL" id="GAA3959626.1"/>
    </source>
</evidence>
<protein>
    <submittedName>
        <fullName evidence="4">Pyridoxamine 5'-phosphate oxidase family protein</fullName>
    </submittedName>
</protein>
<gene>
    <name evidence="4" type="ORF">GCM10022231_19270</name>
</gene>
<keyword evidence="1" id="KW-0560">Oxidoreductase</keyword>
<dbReference type="InterPro" id="IPR012349">
    <property type="entry name" value="Split_barrel_FMN-bd"/>
</dbReference>
<feature type="region of interest" description="Disordered" evidence="2">
    <location>
        <begin position="1"/>
        <end position="27"/>
    </location>
</feature>
<accession>A0ABP7P4R9</accession>
<dbReference type="Proteomes" id="UP001418444">
    <property type="component" value="Unassembled WGS sequence"/>
</dbReference>
<comment type="caution">
    <text evidence="4">The sequence shown here is derived from an EMBL/GenBank/DDBJ whole genome shotgun (WGS) entry which is preliminary data.</text>
</comment>
<dbReference type="InterPro" id="IPR052019">
    <property type="entry name" value="F420H2_bilvrd_red/Heme_oxyg"/>
</dbReference>
<dbReference type="Pfam" id="PF01243">
    <property type="entry name" value="PNPOx_N"/>
    <property type="match status" value="1"/>
</dbReference>
<dbReference type="SUPFAM" id="SSF50475">
    <property type="entry name" value="FMN-binding split barrel"/>
    <property type="match status" value="1"/>
</dbReference>
<keyword evidence="5" id="KW-1185">Reference proteome</keyword>
<dbReference type="PANTHER" id="PTHR35176:SF4">
    <property type="entry name" value="PYRIDOXAMINE 5'-PHOSPHATE OXIDASE-RELATED FMN-BINDING"/>
    <property type="match status" value="1"/>
</dbReference>
<dbReference type="Gene3D" id="2.30.110.10">
    <property type="entry name" value="Electron Transport, Fmn-binding Protein, Chain A"/>
    <property type="match status" value="1"/>
</dbReference>
<evidence type="ECO:0000256" key="2">
    <source>
        <dbReference type="SAM" id="MobiDB-lite"/>
    </source>
</evidence>